<dbReference type="Pfam" id="PF15964">
    <property type="entry name" value="CCCAP"/>
    <property type="match status" value="1"/>
</dbReference>
<proteinExistence type="predicted"/>
<accession>A0ABV0MEL0</accession>
<keyword evidence="3" id="KW-1185">Reference proteome</keyword>
<organism evidence="2 3">
    <name type="scientific">Goodea atripinnis</name>
    <dbReference type="NCBI Taxonomy" id="208336"/>
    <lineage>
        <taxon>Eukaryota</taxon>
        <taxon>Metazoa</taxon>
        <taxon>Chordata</taxon>
        <taxon>Craniata</taxon>
        <taxon>Vertebrata</taxon>
        <taxon>Euteleostomi</taxon>
        <taxon>Actinopterygii</taxon>
        <taxon>Neopterygii</taxon>
        <taxon>Teleostei</taxon>
        <taxon>Neoteleostei</taxon>
        <taxon>Acanthomorphata</taxon>
        <taxon>Ovalentaria</taxon>
        <taxon>Atherinomorphae</taxon>
        <taxon>Cyprinodontiformes</taxon>
        <taxon>Goodeidae</taxon>
        <taxon>Goodea</taxon>
    </lineage>
</organism>
<name>A0ABV0MEL0_9TELE</name>
<evidence type="ECO:0000313" key="3">
    <source>
        <dbReference type="Proteomes" id="UP001476798"/>
    </source>
</evidence>
<comment type="caution">
    <text evidence="2">The sequence shown here is derived from an EMBL/GenBank/DDBJ whole genome shotgun (WGS) entry which is preliminary data.</text>
</comment>
<sequence>QDGESAERAYAEEIASVTLSAQEREKKLAVMLQKMEAEHLQRGWQMLILHCELVDATLIHFYGCCRLERVGDMENLMGSQNSLNRKLKEECCKLGAKLEELSHHSRSELEQLTLEKQHLEDTVKRLRARCSEMEEQCVQHGRMHQRMKDRCANLCIGFH</sequence>
<gene>
    <name evidence="2" type="ORF">GOODEAATRI_003061</name>
</gene>
<evidence type="ECO:0000256" key="1">
    <source>
        <dbReference type="SAM" id="Coils"/>
    </source>
</evidence>
<feature type="non-terminal residue" evidence="2">
    <location>
        <position position="1"/>
    </location>
</feature>
<dbReference type="Proteomes" id="UP001476798">
    <property type="component" value="Unassembled WGS sequence"/>
</dbReference>
<keyword evidence="1" id="KW-0175">Coiled coil</keyword>
<dbReference type="InterPro" id="IPR031887">
    <property type="entry name" value="SDCCAG8"/>
</dbReference>
<dbReference type="PANTHER" id="PTHR34343">
    <property type="entry name" value="SEROLOGICALLY DEFINED COLON CANCER ANTIGEN 8"/>
    <property type="match status" value="1"/>
</dbReference>
<protein>
    <submittedName>
        <fullName evidence="2">Uncharacterized protein</fullName>
    </submittedName>
</protein>
<feature type="coiled-coil region" evidence="1">
    <location>
        <begin position="109"/>
        <end position="136"/>
    </location>
</feature>
<evidence type="ECO:0000313" key="2">
    <source>
        <dbReference type="EMBL" id="MEQ2157566.1"/>
    </source>
</evidence>
<reference evidence="2 3" key="1">
    <citation type="submission" date="2021-06" db="EMBL/GenBank/DDBJ databases">
        <authorList>
            <person name="Palmer J.M."/>
        </authorList>
    </citation>
    <scope>NUCLEOTIDE SEQUENCE [LARGE SCALE GENOMIC DNA]</scope>
    <source>
        <strain evidence="2 3">GA_2019</strain>
        <tissue evidence="2">Muscle</tissue>
    </source>
</reference>
<dbReference type="PANTHER" id="PTHR34343:SF1">
    <property type="entry name" value="SEROLOGICALLY DEFINED COLON CANCER ANTIGEN 8"/>
    <property type="match status" value="1"/>
</dbReference>
<dbReference type="EMBL" id="JAHRIO010000114">
    <property type="protein sequence ID" value="MEQ2157566.1"/>
    <property type="molecule type" value="Genomic_DNA"/>
</dbReference>